<dbReference type="EMBL" id="DYDO01000010">
    <property type="protein sequence ID" value="DBA17589.1"/>
    <property type="molecule type" value="Genomic_DNA"/>
</dbReference>
<accession>A0AAV2ZT26</accession>
<sequence length="82" mass="9493">MCWVTLLNSACVKPALSFHHDIYPPMLIKAIFHMLWSCSKIKPECPTHPTHLLLWNRQTLDNLTRHCNAKSLLERVAELLVC</sequence>
<dbReference type="Proteomes" id="UP001181693">
    <property type="component" value="Unassembled WGS sequence"/>
</dbReference>
<name>A0AAV2ZT26_PYXAD</name>
<evidence type="ECO:0000313" key="1">
    <source>
        <dbReference type="EMBL" id="DBA17589.1"/>
    </source>
</evidence>
<comment type="caution">
    <text evidence="1">The sequence shown here is derived from an EMBL/GenBank/DDBJ whole genome shotgun (WGS) entry which is preliminary data.</text>
</comment>
<organism evidence="1 2">
    <name type="scientific">Pyxicephalus adspersus</name>
    <name type="common">African bullfrog</name>
    <dbReference type="NCBI Taxonomy" id="30357"/>
    <lineage>
        <taxon>Eukaryota</taxon>
        <taxon>Metazoa</taxon>
        <taxon>Chordata</taxon>
        <taxon>Craniata</taxon>
        <taxon>Vertebrata</taxon>
        <taxon>Euteleostomi</taxon>
        <taxon>Amphibia</taxon>
        <taxon>Batrachia</taxon>
        <taxon>Anura</taxon>
        <taxon>Neobatrachia</taxon>
        <taxon>Ranoidea</taxon>
        <taxon>Pyxicephalidae</taxon>
        <taxon>Pyxicephalinae</taxon>
        <taxon>Pyxicephalus</taxon>
    </lineage>
</organism>
<dbReference type="AlphaFoldDB" id="A0AAV2ZT26"/>
<keyword evidence="2" id="KW-1185">Reference proteome</keyword>
<proteinExistence type="predicted"/>
<evidence type="ECO:0000313" key="2">
    <source>
        <dbReference type="Proteomes" id="UP001181693"/>
    </source>
</evidence>
<gene>
    <name evidence="1" type="ORF">GDO54_003013</name>
</gene>
<reference evidence="1" key="1">
    <citation type="thesis" date="2020" institute="ProQuest LLC" country="789 East Eisenhower Parkway, Ann Arbor, MI, USA">
        <title>Comparative Genomics and Chromosome Evolution.</title>
        <authorList>
            <person name="Mudd A.B."/>
        </authorList>
    </citation>
    <scope>NUCLEOTIDE SEQUENCE</scope>
    <source>
        <strain evidence="1">1538</strain>
        <tissue evidence="1">Blood</tissue>
    </source>
</reference>
<protein>
    <submittedName>
        <fullName evidence="1">Uncharacterized protein</fullName>
    </submittedName>
</protein>